<dbReference type="AlphaFoldDB" id="A0A380KW20"/>
<feature type="domain" description="NAD-dependent epimerase/dehydratase" evidence="1">
    <location>
        <begin position="4"/>
        <end position="110"/>
    </location>
</feature>
<dbReference type="InterPro" id="IPR001509">
    <property type="entry name" value="Epimerase_deHydtase"/>
</dbReference>
<dbReference type="OrthoDB" id="5292533at2"/>
<dbReference type="Pfam" id="PF01370">
    <property type="entry name" value="Epimerase"/>
    <property type="match status" value="1"/>
</dbReference>
<dbReference type="STRING" id="1123307.GCA_000380065_00543"/>
<dbReference type="Proteomes" id="UP000254634">
    <property type="component" value="Unassembled WGS sequence"/>
</dbReference>
<proteinExistence type="predicted"/>
<dbReference type="InterPro" id="IPR036291">
    <property type="entry name" value="NAD(P)-bd_dom_sf"/>
</dbReference>
<evidence type="ECO:0000313" key="2">
    <source>
        <dbReference type="EMBL" id="SUN75885.1"/>
    </source>
</evidence>
<dbReference type="EMBL" id="UHFR01000005">
    <property type="protein sequence ID" value="SUN75885.1"/>
    <property type="molecule type" value="Genomic_DNA"/>
</dbReference>
<keyword evidence="3" id="KW-1185">Reference proteome</keyword>
<protein>
    <submittedName>
        <fullName evidence="2">NAD dependent epimerase/dehydratase</fullName>
    </submittedName>
</protein>
<gene>
    <name evidence="2" type="ORF">NCTC13765_00325</name>
</gene>
<dbReference type="GO" id="GO:0044877">
    <property type="term" value="F:protein-containing complex binding"/>
    <property type="evidence" value="ECO:0007669"/>
    <property type="project" value="TreeGrafter"/>
</dbReference>
<dbReference type="RefSeq" id="WP_018371232.1">
    <property type="nucleotide sequence ID" value="NZ_UHFR01000005.1"/>
</dbReference>
<dbReference type="PANTHER" id="PTHR12126:SF11">
    <property type="entry name" value="NADH DEHYDROGENASE [UBIQUINONE] 1 ALPHA SUBCOMPLEX SUBUNIT 9, MITOCHONDRIAL"/>
    <property type="match status" value="1"/>
</dbReference>
<dbReference type="PANTHER" id="PTHR12126">
    <property type="entry name" value="NADH-UBIQUINONE OXIDOREDUCTASE 39 KDA SUBUNIT-RELATED"/>
    <property type="match status" value="1"/>
</dbReference>
<organism evidence="2 3">
    <name type="scientific">Streptococcus massiliensis</name>
    <dbReference type="NCBI Taxonomy" id="313439"/>
    <lineage>
        <taxon>Bacteria</taxon>
        <taxon>Bacillati</taxon>
        <taxon>Bacillota</taxon>
        <taxon>Bacilli</taxon>
        <taxon>Lactobacillales</taxon>
        <taxon>Streptococcaceae</taxon>
        <taxon>Streptococcus</taxon>
    </lineage>
</organism>
<dbReference type="InterPro" id="IPR051207">
    <property type="entry name" value="ComplexI_NDUFA9_subunit"/>
</dbReference>
<reference evidence="2" key="1">
    <citation type="submission" date="2018-06" db="EMBL/GenBank/DDBJ databases">
        <authorList>
            <consortium name="Pathogen Informatics"/>
            <person name="Doyle S."/>
        </authorList>
    </citation>
    <scope>NUCLEOTIDE SEQUENCE [LARGE SCALE GENOMIC DNA]</scope>
    <source>
        <strain evidence="2">NCTC13765</strain>
    </source>
</reference>
<dbReference type="SUPFAM" id="SSF51735">
    <property type="entry name" value="NAD(P)-binding Rossmann-fold domains"/>
    <property type="match status" value="1"/>
</dbReference>
<evidence type="ECO:0000259" key="1">
    <source>
        <dbReference type="Pfam" id="PF01370"/>
    </source>
</evidence>
<name>A0A380KW20_9STRE</name>
<evidence type="ECO:0000313" key="3">
    <source>
        <dbReference type="Proteomes" id="UP000254634"/>
    </source>
</evidence>
<dbReference type="Gene3D" id="3.40.50.720">
    <property type="entry name" value="NAD(P)-binding Rossmann-like Domain"/>
    <property type="match status" value="1"/>
</dbReference>
<sequence length="189" mass="20743">MTTIVMLGRNGYIGRNVTEKWLQKDKTATFYVLSRSGKNSLQNERITDIAVDVTDFDAVLKAIPEKVDYIVDFVGRPEKDPEVFKQVNDQPAQVMLQVAKAKNVKGMGFIGGTLGPKPFVEGKARLAKMLKDSGIPTTVIAPTVVYGNGRSDAISKMVPLFKFLAIFSKNFKPVTVEQVSTEMVDGLLG</sequence>
<accession>A0A380KW20</accession>